<comment type="caution">
    <text evidence="1">The sequence shown here is derived from an EMBL/GenBank/DDBJ whole genome shotgun (WGS) entry which is preliminary data.</text>
</comment>
<keyword evidence="2" id="KW-1185">Reference proteome</keyword>
<sequence length="132" mass="14846">MLCYRIVAATAKLNLVYSNTMYNLAGGSHSQIRHLRDKHNLDANGPIQKKRRLTFNGDTSTAGPIEQALVNQRISDFSPERFKTTILSWMAYANISFRQVELPQFHELLQEAYAEIGTAGLLTNSSCARELD</sequence>
<evidence type="ECO:0000313" key="1">
    <source>
        <dbReference type="EMBL" id="CAI6094604.1"/>
    </source>
</evidence>
<reference evidence="1" key="1">
    <citation type="submission" date="2023-01" db="EMBL/GenBank/DDBJ databases">
        <authorList>
            <person name="Piombo E."/>
        </authorList>
    </citation>
    <scope>NUCLEOTIDE SEQUENCE</scope>
</reference>
<gene>
    <name evidence="1" type="ORF">CCHLO57077_00009447</name>
</gene>
<organism evidence="1 2">
    <name type="scientific">Clonostachys chloroleuca</name>
    <dbReference type="NCBI Taxonomy" id="1926264"/>
    <lineage>
        <taxon>Eukaryota</taxon>
        <taxon>Fungi</taxon>
        <taxon>Dikarya</taxon>
        <taxon>Ascomycota</taxon>
        <taxon>Pezizomycotina</taxon>
        <taxon>Sordariomycetes</taxon>
        <taxon>Hypocreomycetidae</taxon>
        <taxon>Hypocreales</taxon>
        <taxon>Bionectriaceae</taxon>
        <taxon>Clonostachys</taxon>
    </lineage>
</organism>
<protein>
    <submittedName>
        <fullName evidence="1">Uncharacterized protein</fullName>
    </submittedName>
</protein>
<accession>A0AA35Q8H4</accession>
<name>A0AA35Q8H4_9HYPO</name>
<evidence type="ECO:0000313" key="2">
    <source>
        <dbReference type="Proteomes" id="UP001160390"/>
    </source>
</evidence>
<proteinExistence type="predicted"/>
<dbReference type="Proteomes" id="UP001160390">
    <property type="component" value="Unassembled WGS sequence"/>
</dbReference>
<dbReference type="EMBL" id="CABFNP030001256">
    <property type="protein sequence ID" value="CAI6094604.1"/>
    <property type="molecule type" value="Genomic_DNA"/>
</dbReference>
<dbReference type="AlphaFoldDB" id="A0AA35Q8H4"/>